<dbReference type="SMART" id="SM00116">
    <property type="entry name" value="CBS"/>
    <property type="match status" value="2"/>
</dbReference>
<reference evidence="3 4" key="1">
    <citation type="submission" date="2017-06" db="EMBL/GenBank/DDBJ databases">
        <authorList>
            <person name="Kim H.J."/>
            <person name="Triplett B.A."/>
        </authorList>
    </citation>
    <scope>NUCLEOTIDE SEQUENCE [LARGE SCALE GENOMIC DNA]</scope>
    <source>
        <strain evidence="3 4">DSM 13116</strain>
    </source>
</reference>
<dbReference type="Pfam" id="PF00483">
    <property type="entry name" value="NTP_transferase"/>
    <property type="match status" value="1"/>
</dbReference>
<protein>
    <submittedName>
        <fullName evidence="3">CBS domain-containing protein</fullName>
    </submittedName>
</protein>
<dbReference type="InterPro" id="IPR005835">
    <property type="entry name" value="NTP_transferase_dom"/>
</dbReference>
<dbReference type="Proteomes" id="UP000198324">
    <property type="component" value="Unassembled WGS sequence"/>
</dbReference>
<dbReference type="PROSITE" id="PS51371">
    <property type="entry name" value="CBS"/>
    <property type="match status" value="2"/>
</dbReference>
<feature type="domain" description="CBS" evidence="2">
    <location>
        <begin position="68"/>
        <end position="124"/>
    </location>
</feature>
<organism evidence="3 4">
    <name type="scientific">Humidesulfovibrio mexicanus</name>
    <dbReference type="NCBI Taxonomy" id="147047"/>
    <lineage>
        <taxon>Bacteria</taxon>
        <taxon>Pseudomonadati</taxon>
        <taxon>Thermodesulfobacteriota</taxon>
        <taxon>Desulfovibrionia</taxon>
        <taxon>Desulfovibrionales</taxon>
        <taxon>Desulfovibrionaceae</taxon>
        <taxon>Humidesulfovibrio</taxon>
    </lineage>
</organism>
<keyword evidence="1" id="KW-0129">CBS domain</keyword>
<dbReference type="OrthoDB" id="9788272at2"/>
<dbReference type="CDD" id="cd06426">
    <property type="entry name" value="NTP_transferase_like_2"/>
    <property type="match status" value="1"/>
</dbReference>
<dbReference type="InterPro" id="IPR050486">
    <property type="entry name" value="Mannose-1P_guanyltransferase"/>
</dbReference>
<evidence type="ECO:0000256" key="1">
    <source>
        <dbReference type="PROSITE-ProRule" id="PRU00703"/>
    </source>
</evidence>
<dbReference type="EMBL" id="FZOC01000003">
    <property type="protein sequence ID" value="SNR86132.1"/>
    <property type="molecule type" value="Genomic_DNA"/>
</dbReference>
<dbReference type="InterPro" id="IPR046342">
    <property type="entry name" value="CBS_dom_sf"/>
</dbReference>
<dbReference type="InterPro" id="IPR000644">
    <property type="entry name" value="CBS_dom"/>
</dbReference>
<evidence type="ECO:0000259" key="2">
    <source>
        <dbReference type="PROSITE" id="PS51371"/>
    </source>
</evidence>
<dbReference type="Pfam" id="PF00571">
    <property type="entry name" value="CBS"/>
    <property type="match status" value="2"/>
</dbReference>
<dbReference type="Gene3D" id="3.90.550.10">
    <property type="entry name" value="Spore Coat Polysaccharide Biosynthesis Protein SpsA, Chain A"/>
    <property type="match status" value="1"/>
</dbReference>
<evidence type="ECO:0000313" key="3">
    <source>
        <dbReference type="EMBL" id="SNR86132.1"/>
    </source>
</evidence>
<gene>
    <name evidence="3" type="ORF">SAMN04488503_1561</name>
</gene>
<keyword evidence="4" id="KW-1185">Reference proteome</keyword>
<dbReference type="SUPFAM" id="SSF53448">
    <property type="entry name" value="Nucleotide-diphospho-sugar transferases"/>
    <property type="match status" value="1"/>
</dbReference>
<accession>A0A238ZSM2</accession>
<dbReference type="Gene3D" id="3.10.580.10">
    <property type="entry name" value="CBS-domain"/>
    <property type="match status" value="1"/>
</dbReference>
<dbReference type="SUPFAM" id="SSF54631">
    <property type="entry name" value="CBS-domain pair"/>
    <property type="match status" value="1"/>
</dbReference>
<proteinExistence type="predicted"/>
<feature type="domain" description="CBS" evidence="2">
    <location>
        <begin position="1"/>
        <end position="60"/>
    </location>
</feature>
<dbReference type="RefSeq" id="WP_089273460.1">
    <property type="nucleotide sequence ID" value="NZ_FZOC01000003.1"/>
</dbReference>
<dbReference type="InterPro" id="IPR029044">
    <property type="entry name" value="Nucleotide-diphossugar_trans"/>
</dbReference>
<evidence type="ECO:0000313" key="4">
    <source>
        <dbReference type="Proteomes" id="UP000198324"/>
    </source>
</evidence>
<name>A0A238ZSM2_9BACT</name>
<dbReference type="AlphaFoldDB" id="A0A238ZSM2"/>
<dbReference type="CDD" id="cd04607">
    <property type="entry name" value="CBS_pair_NTP_transferase_assoc"/>
    <property type="match status" value="1"/>
</dbReference>
<dbReference type="PANTHER" id="PTHR22572">
    <property type="entry name" value="SUGAR-1-PHOSPHATE GUANYL TRANSFERASE"/>
    <property type="match status" value="1"/>
</dbReference>
<sequence length="350" mass="38440">MPKDKWKQVLVAPETPAMDAVRLIDSTRMQIALVVDASGRLLGTVTDGDVRRAIISGVPLTGPVADIMFRTPTTAPPEADHEALLSLMQTKVLRQIPIVDAAGRVVGLESMMDLLSREVLPNAVVLMAGGRGQRLRPLTDLCPKPLLRIGDKPILEIILETFVAQGFRTFYISINYMAEKVVEHFGDGSRFGASISYLREDQPMGTAGALTLLPPMERPFLVMNGDLLTKVNFAHLLDFHESQGAAATMCVRPYTTQIPYGVVHVEDHKLVRIEEKPTQTVFVNAGIYALSPDALARIPSGQAFDMPALFETLVAEGAPTLAFPVREYWIDIGRVGDYEQAQTDYSRHFG</sequence>